<name>A0ABP8W7T9_9ACTN</name>
<dbReference type="SUPFAM" id="SSF46689">
    <property type="entry name" value="Homeodomain-like"/>
    <property type="match status" value="1"/>
</dbReference>
<dbReference type="Pfam" id="PF00440">
    <property type="entry name" value="TetR_N"/>
    <property type="match status" value="1"/>
</dbReference>
<dbReference type="PANTHER" id="PTHR30055">
    <property type="entry name" value="HTH-TYPE TRANSCRIPTIONAL REGULATOR RUTR"/>
    <property type="match status" value="1"/>
</dbReference>
<keyword evidence="1 2" id="KW-0238">DNA-binding</keyword>
<keyword evidence="5" id="KW-1185">Reference proteome</keyword>
<gene>
    <name evidence="4" type="ORF">GCM10023226_20740</name>
</gene>
<dbReference type="InterPro" id="IPR009057">
    <property type="entry name" value="Homeodomain-like_sf"/>
</dbReference>
<dbReference type="InterPro" id="IPR050109">
    <property type="entry name" value="HTH-type_TetR-like_transc_reg"/>
</dbReference>
<dbReference type="PROSITE" id="PS50977">
    <property type="entry name" value="HTH_TETR_2"/>
    <property type="match status" value="1"/>
</dbReference>
<organism evidence="4 5">
    <name type="scientific">Nocardioides nanhaiensis</name>
    <dbReference type="NCBI Taxonomy" id="1476871"/>
    <lineage>
        <taxon>Bacteria</taxon>
        <taxon>Bacillati</taxon>
        <taxon>Actinomycetota</taxon>
        <taxon>Actinomycetes</taxon>
        <taxon>Propionibacteriales</taxon>
        <taxon>Nocardioidaceae</taxon>
        <taxon>Nocardioides</taxon>
    </lineage>
</organism>
<feature type="DNA-binding region" description="H-T-H motif" evidence="2">
    <location>
        <begin position="37"/>
        <end position="56"/>
    </location>
</feature>
<dbReference type="Gene3D" id="1.10.357.10">
    <property type="entry name" value="Tetracycline Repressor, domain 2"/>
    <property type="match status" value="1"/>
</dbReference>
<feature type="domain" description="HTH tetR-type" evidence="3">
    <location>
        <begin position="15"/>
        <end position="74"/>
    </location>
</feature>
<evidence type="ECO:0000259" key="3">
    <source>
        <dbReference type="PROSITE" id="PS50977"/>
    </source>
</evidence>
<dbReference type="InterPro" id="IPR001647">
    <property type="entry name" value="HTH_TetR"/>
</dbReference>
<dbReference type="PRINTS" id="PR00455">
    <property type="entry name" value="HTHTETR"/>
</dbReference>
<evidence type="ECO:0000256" key="1">
    <source>
        <dbReference type="ARBA" id="ARBA00023125"/>
    </source>
</evidence>
<dbReference type="Proteomes" id="UP001500621">
    <property type="component" value="Unassembled WGS sequence"/>
</dbReference>
<proteinExistence type="predicted"/>
<sequence length="195" mass="21469">MTTTRRERAAAMAPEERRAAIVAAARPLLVERGQATTTRQIAEAAGVAEGTVFRAFATKEDLVAAVLEAEMDPDAFFAGVDAIDAHLPLRERLIAVTELLQQRFVGIFALMTALAVPRPPEPPSPELRRRLAERGPLRLVAPDADRFRVSPEEVVRYLRLLTFSGSHPHVSDQRPLTPSEIVDVVLHGVLREGER</sequence>
<dbReference type="PANTHER" id="PTHR30055:SF146">
    <property type="entry name" value="HTH-TYPE TRANSCRIPTIONAL DUAL REGULATOR CECR"/>
    <property type="match status" value="1"/>
</dbReference>
<accession>A0ABP8W7T9</accession>
<evidence type="ECO:0000256" key="2">
    <source>
        <dbReference type="PROSITE-ProRule" id="PRU00335"/>
    </source>
</evidence>
<dbReference type="EMBL" id="BAABIM010000002">
    <property type="protein sequence ID" value="GAA4683436.1"/>
    <property type="molecule type" value="Genomic_DNA"/>
</dbReference>
<protein>
    <submittedName>
        <fullName evidence="4">TetR/AcrR family transcriptional regulator</fullName>
    </submittedName>
</protein>
<reference evidence="5" key="1">
    <citation type="journal article" date="2019" name="Int. J. Syst. Evol. Microbiol.">
        <title>The Global Catalogue of Microorganisms (GCM) 10K type strain sequencing project: providing services to taxonomists for standard genome sequencing and annotation.</title>
        <authorList>
            <consortium name="The Broad Institute Genomics Platform"/>
            <consortium name="The Broad Institute Genome Sequencing Center for Infectious Disease"/>
            <person name="Wu L."/>
            <person name="Ma J."/>
        </authorList>
    </citation>
    <scope>NUCLEOTIDE SEQUENCE [LARGE SCALE GENOMIC DNA]</scope>
    <source>
        <strain evidence="5">JCM 18127</strain>
    </source>
</reference>
<dbReference type="RefSeq" id="WP_345265448.1">
    <property type="nucleotide sequence ID" value="NZ_BAABIM010000002.1"/>
</dbReference>
<comment type="caution">
    <text evidence="4">The sequence shown here is derived from an EMBL/GenBank/DDBJ whole genome shotgun (WGS) entry which is preliminary data.</text>
</comment>
<evidence type="ECO:0000313" key="5">
    <source>
        <dbReference type="Proteomes" id="UP001500621"/>
    </source>
</evidence>
<evidence type="ECO:0000313" key="4">
    <source>
        <dbReference type="EMBL" id="GAA4683436.1"/>
    </source>
</evidence>